<comment type="caution">
    <text evidence="2">The sequence shown here is derived from an EMBL/GenBank/DDBJ whole genome shotgun (WGS) entry which is preliminary data.</text>
</comment>
<dbReference type="Proteomes" id="UP000265618">
    <property type="component" value="Unassembled WGS sequence"/>
</dbReference>
<gene>
    <name evidence="2" type="ORF">KIPB_002330</name>
</gene>
<sequence length="583" mass="61586">MDASDSTTTLGEKREREGEDVHASDPTGIGDLYSPSGTLGPAPPVFPSYADKDEGYGSAGAPPSAGLGSLGVGTLGVGEMGGLGDMGTFPSLDPPLYASDSLQPQPLSIDLGMDNYVGGPSTLSPRDTFTGIDYGFPSDPFGRSDSLSLSATSAGSLGSVENQFPLPADSIANNNTGGPSLTDSLGPSLTDPLGPPTKRRPSPAKTSPSLTIPLGDDCSCLSPSPSFTHSLYPLPLAKTSPSLTIPLGDGAGLGSAPIVSPVYENERDLDTLGLDLSQSEEYSASETEGLQAPARLDPTHTLHHMLLHTLEKMDVAIPEDIKEASTGPCVMRALGKKLTMPGGLFALSDLVRSGLFADSFQVASDTPGDTDRLLPFNTNGSTVLTYPILTPEEERSSRYAHSVERIQVRLLRALRHGPQSREQLVKSTGFQRRRLSSALGPTKGAGLLVDCIPDIHATDEGVVLEYVSAVSSSVSLGRAPRLEVVFFAVNSWARYLLALRALRKSVEAELLEEGFEDVSDPCDPHPQWLEERVQEFATVAATQTVATLPHQHRASDVTEYLPEIVSRPQTPTMRESPVMGGLG</sequence>
<dbReference type="OrthoDB" id="10250489at2759"/>
<organism evidence="2 3">
    <name type="scientific">Kipferlia bialata</name>
    <dbReference type="NCBI Taxonomy" id="797122"/>
    <lineage>
        <taxon>Eukaryota</taxon>
        <taxon>Metamonada</taxon>
        <taxon>Carpediemonas-like organisms</taxon>
        <taxon>Kipferlia</taxon>
    </lineage>
</organism>
<feature type="compositionally biased region" description="Basic and acidic residues" evidence="1">
    <location>
        <begin position="11"/>
        <end position="23"/>
    </location>
</feature>
<feature type="compositionally biased region" description="Polar residues" evidence="1">
    <location>
        <begin position="1"/>
        <end position="10"/>
    </location>
</feature>
<accession>A0A9K3CSA7</accession>
<feature type="region of interest" description="Disordered" evidence="1">
    <location>
        <begin position="1"/>
        <end position="69"/>
    </location>
</feature>
<name>A0A9K3CSA7_9EUKA</name>
<evidence type="ECO:0000256" key="1">
    <source>
        <dbReference type="SAM" id="MobiDB-lite"/>
    </source>
</evidence>
<feature type="compositionally biased region" description="Polar residues" evidence="1">
    <location>
        <begin position="171"/>
        <end position="187"/>
    </location>
</feature>
<evidence type="ECO:0000313" key="3">
    <source>
        <dbReference type="Proteomes" id="UP000265618"/>
    </source>
</evidence>
<dbReference type="EMBL" id="BDIP01000376">
    <property type="protein sequence ID" value="GIQ81380.1"/>
    <property type="molecule type" value="Genomic_DNA"/>
</dbReference>
<keyword evidence="3" id="KW-1185">Reference proteome</keyword>
<feature type="region of interest" description="Disordered" evidence="1">
    <location>
        <begin position="168"/>
        <end position="212"/>
    </location>
</feature>
<dbReference type="AlphaFoldDB" id="A0A9K3CSA7"/>
<proteinExistence type="predicted"/>
<reference evidence="2 3" key="1">
    <citation type="journal article" date="2018" name="PLoS ONE">
        <title>The draft genome of Kipferlia bialata reveals reductive genome evolution in fornicate parasites.</title>
        <authorList>
            <person name="Tanifuji G."/>
            <person name="Takabayashi S."/>
            <person name="Kume K."/>
            <person name="Takagi M."/>
            <person name="Nakayama T."/>
            <person name="Kamikawa R."/>
            <person name="Inagaki Y."/>
            <person name="Hashimoto T."/>
        </authorList>
    </citation>
    <scope>NUCLEOTIDE SEQUENCE [LARGE SCALE GENOMIC DNA]</scope>
    <source>
        <strain evidence="2">NY0173</strain>
    </source>
</reference>
<protein>
    <submittedName>
        <fullName evidence="2">Uncharacterized protein</fullName>
    </submittedName>
</protein>
<evidence type="ECO:0000313" key="2">
    <source>
        <dbReference type="EMBL" id="GIQ81380.1"/>
    </source>
</evidence>